<comment type="caution">
    <text evidence="10">The sequence shown here is derived from an EMBL/GenBank/DDBJ whole genome shotgun (WGS) entry which is preliminary data.</text>
</comment>
<dbReference type="GO" id="GO:0009245">
    <property type="term" value="P:lipid A biosynthetic process"/>
    <property type="evidence" value="ECO:0007669"/>
    <property type="project" value="UniProtKB-UniRule"/>
</dbReference>
<dbReference type="GO" id="GO:0005737">
    <property type="term" value="C:cytoplasm"/>
    <property type="evidence" value="ECO:0007669"/>
    <property type="project" value="UniProtKB-SubCell"/>
</dbReference>
<comment type="function">
    <text evidence="8 9">Involved in unsaturated fatty acids biosynthesis. Catalyzes the dehydration of short chain beta-hydroxyacyl-ACPs and long chain saturated and unsaturated beta-hydroxyacyl-ACPs.</text>
</comment>
<evidence type="ECO:0000256" key="3">
    <source>
        <dbReference type="ARBA" id="ARBA00022490"/>
    </source>
</evidence>
<dbReference type="SUPFAM" id="SSF54637">
    <property type="entry name" value="Thioesterase/thiol ester dehydrase-isomerase"/>
    <property type="match status" value="1"/>
</dbReference>
<dbReference type="GO" id="GO:0006633">
    <property type="term" value="P:fatty acid biosynthetic process"/>
    <property type="evidence" value="ECO:0007669"/>
    <property type="project" value="UniProtKB-UniRule"/>
</dbReference>
<dbReference type="GO" id="GO:0019171">
    <property type="term" value="F:(3R)-hydroxyacyl-[acyl-carrier-protein] dehydratase activity"/>
    <property type="evidence" value="ECO:0007669"/>
    <property type="project" value="UniProtKB-EC"/>
</dbReference>
<evidence type="ECO:0000256" key="5">
    <source>
        <dbReference type="ARBA" id="ARBA00022556"/>
    </source>
</evidence>
<evidence type="ECO:0000256" key="6">
    <source>
        <dbReference type="ARBA" id="ARBA00023098"/>
    </source>
</evidence>
<dbReference type="InterPro" id="IPR010084">
    <property type="entry name" value="FabZ"/>
</dbReference>
<comment type="subcellular location">
    <subcellularLocation>
        <location evidence="1 9">Cytoplasm</location>
    </subcellularLocation>
</comment>
<keyword evidence="6 9" id="KW-0443">Lipid metabolism</keyword>
<keyword evidence="4 9" id="KW-0444">Lipid biosynthesis</keyword>
<dbReference type="EMBL" id="WIND01000006">
    <property type="protein sequence ID" value="MSU89926.1"/>
    <property type="molecule type" value="Genomic_DNA"/>
</dbReference>
<evidence type="ECO:0000256" key="8">
    <source>
        <dbReference type="ARBA" id="ARBA00025049"/>
    </source>
</evidence>
<dbReference type="EC" id="4.2.1.59" evidence="9"/>
<gene>
    <name evidence="9 10" type="primary">fabZ</name>
    <name evidence="10" type="ORF">GE300_09930</name>
</gene>
<dbReference type="Gene3D" id="3.10.129.10">
    <property type="entry name" value="Hotdog Thioesterase"/>
    <property type="match status" value="1"/>
</dbReference>
<dbReference type="CDD" id="cd01288">
    <property type="entry name" value="FabZ"/>
    <property type="match status" value="1"/>
</dbReference>
<dbReference type="RefSeq" id="WP_154446413.1">
    <property type="nucleotide sequence ID" value="NZ_WIND01000006.1"/>
</dbReference>
<dbReference type="HAMAP" id="MF_00406">
    <property type="entry name" value="FabZ"/>
    <property type="match status" value="1"/>
</dbReference>
<dbReference type="InterPro" id="IPR029069">
    <property type="entry name" value="HotDog_dom_sf"/>
</dbReference>
<organism evidence="10 11">
    <name type="scientific">Halovulum marinum</name>
    <dbReference type="NCBI Taxonomy" id="2662447"/>
    <lineage>
        <taxon>Bacteria</taxon>
        <taxon>Pseudomonadati</taxon>
        <taxon>Pseudomonadota</taxon>
        <taxon>Alphaproteobacteria</taxon>
        <taxon>Rhodobacterales</taxon>
        <taxon>Paracoccaceae</taxon>
        <taxon>Halovulum</taxon>
    </lineage>
</organism>
<keyword evidence="11" id="KW-1185">Reference proteome</keyword>
<feature type="active site" evidence="9">
    <location>
        <position position="59"/>
    </location>
</feature>
<protein>
    <recommendedName>
        <fullName evidence="9">3-hydroxyacyl-[acyl-carrier-protein] dehydratase FabZ</fullName>
        <ecNumber evidence="9">4.2.1.59</ecNumber>
    </recommendedName>
    <alternativeName>
        <fullName evidence="9">(3R)-hydroxymyristoyl-[acyl-carrier-protein] dehydratase</fullName>
        <shortName evidence="9">(3R)-hydroxymyristoyl-ACP dehydrase</shortName>
    </alternativeName>
    <alternativeName>
        <fullName evidence="9">Beta-hydroxyacyl-ACP dehydratase</fullName>
    </alternativeName>
</protein>
<keyword evidence="3 9" id="KW-0963">Cytoplasm</keyword>
<comment type="catalytic activity">
    <reaction evidence="9">
        <text>a (3R)-hydroxyacyl-[ACP] = a (2E)-enoyl-[ACP] + H2O</text>
        <dbReference type="Rhea" id="RHEA:13097"/>
        <dbReference type="Rhea" id="RHEA-COMP:9925"/>
        <dbReference type="Rhea" id="RHEA-COMP:9945"/>
        <dbReference type="ChEBI" id="CHEBI:15377"/>
        <dbReference type="ChEBI" id="CHEBI:78784"/>
        <dbReference type="ChEBI" id="CHEBI:78827"/>
        <dbReference type="EC" id="4.2.1.59"/>
    </reaction>
</comment>
<evidence type="ECO:0000313" key="11">
    <source>
        <dbReference type="Proteomes" id="UP000474957"/>
    </source>
</evidence>
<dbReference type="PANTHER" id="PTHR30272">
    <property type="entry name" value="3-HYDROXYACYL-[ACYL-CARRIER-PROTEIN] DEHYDRATASE"/>
    <property type="match status" value="1"/>
</dbReference>
<evidence type="ECO:0000313" key="10">
    <source>
        <dbReference type="EMBL" id="MSU89926.1"/>
    </source>
</evidence>
<evidence type="ECO:0000256" key="2">
    <source>
        <dbReference type="ARBA" id="ARBA00009174"/>
    </source>
</evidence>
<keyword evidence="5 9" id="KW-0441">Lipid A biosynthesis</keyword>
<evidence type="ECO:0000256" key="1">
    <source>
        <dbReference type="ARBA" id="ARBA00004496"/>
    </source>
</evidence>
<comment type="similarity">
    <text evidence="2 9">Belongs to the thioester dehydratase family. FabZ subfamily.</text>
</comment>
<dbReference type="NCBIfam" id="TIGR01750">
    <property type="entry name" value="fabZ"/>
    <property type="match status" value="1"/>
</dbReference>
<keyword evidence="7 9" id="KW-0456">Lyase</keyword>
<accession>A0A6L5Z031</accession>
<dbReference type="GO" id="GO:0016020">
    <property type="term" value="C:membrane"/>
    <property type="evidence" value="ECO:0007669"/>
    <property type="project" value="GOC"/>
</dbReference>
<dbReference type="FunFam" id="3.10.129.10:FF:000001">
    <property type="entry name" value="3-hydroxyacyl-[acyl-carrier-protein] dehydratase FabZ"/>
    <property type="match status" value="1"/>
</dbReference>
<sequence length="159" mass="17440">MGHTAVDPELGQADIHLIKRLIPHRYPFLYIDRVINMVPSERAVGVKNVTANEPYFAGHFPAKPVLPGVIIIEAMAQSATALVSWSTDLNDSGALVYFMGIDKARFRRVVEPGDQLELHVQVIRKGAKVWKFSGAASVGDEVAAEAEFMAMIQRPEAEG</sequence>
<dbReference type="AlphaFoldDB" id="A0A6L5Z031"/>
<name>A0A6L5Z031_9RHOB</name>
<reference evidence="10 11" key="1">
    <citation type="submission" date="2019-10" db="EMBL/GenBank/DDBJ databases">
        <title>Cognatihalovulum marinum gen. nov. sp. nov., a new member of the family Rhodobacteraceae isolated from deep seawater of the Northwest Indian Ocean.</title>
        <authorList>
            <person name="Ruan C."/>
            <person name="Wang J."/>
            <person name="Zheng X."/>
            <person name="Song L."/>
            <person name="Zhu Y."/>
            <person name="Huang Y."/>
            <person name="Lu Z."/>
            <person name="Du W."/>
            <person name="Huang L."/>
            <person name="Dai X."/>
        </authorList>
    </citation>
    <scope>NUCLEOTIDE SEQUENCE [LARGE SCALE GENOMIC DNA]</scope>
    <source>
        <strain evidence="10 11">2CG4</strain>
    </source>
</reference>
<dbReference type="NCBIfam" id="NF000582">
    <property type="entry name" value="PRK00006.1"/>
    <property type="match status" value="1"/>
</dbReference>
<dbReference type="PANTHER" id="PTHR30272:SF1">
    <property type="entry name" value="3-HYDROXYACYL-[ACYL-CARRIER-PROTEIN] DEHYDRATASE"/>
    <property type="match status" value="1"/>
</dbReference>
<dbReference type="Proteomes" id="UP000474957">
    <property type="component" value="Unassembled WGS sequence"/>
</dbReference>
<dbReference type="Pfam" id="PF07977">
    <property type="entry name" value="FabA"/>
    <property type="match status" value="1"/>
</dbReference>
<evidence type="ECO:0000256" key="4">
    <source>
        <dbReference type="ARBA" id="ARBA00022516"/>
    </source>
</evidence>
<evidence type="ECO:0000256" key="9">
    <source>
        <dbReference type="HAMAP-Rule" id="MF_00406"/>
    </source>
</evidence>
<dbReference type="InterPro" id="IPR013114">
    <property type="entry name" value="FabA_FabZ"/>
</dbReference>
<evidence type="ECO:0000256" key="7">
    <source>
        <dbReference type="ARBA" id="ARBA00023239"/>
    </source>
</evidence>
<proteinExistence type="inferred from homology"/>